<dbReference type="GO" id="GO:0034707">
    <property type="term" value="C:chloride channel complex"/>
    <property type="evidence" value="ECO:0007669"/>
    <property type="project" value="UniProtKB-KW"/>
</dbReference>
<keyword evidence="6" id="KW-0813">Transport</keyword>
<keyword evidence="6" id="KW-0869">Chloride channel</keyword>
<dbReference type="GO" id="GO:0005254">
    <property type="term" value="F:chloride channel activity"/>
    <property type="evidence" value="ECO:0007669"/>
    <property type="project" value="UniProtKB-KW"/>
</dbReference>
<dbReference type="Pfam" id="PF01062">
    <property type="entry name" value="Bestrophin"/>
    <property type="match status" value="1"/>
</dbReference>
<feature type="transmembrane region" description="Helical" evidence="6">
    <location>
        <begin position="126"/>
        <end position="146"/>
    </location>
</feature>
<evidence type="ECO:0000256" key="1">
    <source>
        <dbReference type="ARBA" id="ARBA00004370"/>
    </source>
</evidence>
<dbReference type="OrthoDB" id="201595at2759"/>
<keyword evidence="6" id="KW-1003">Cell membrane</keyword>
<keyword evidence="6" id="KW-0407">Ion channel</keyword>
<feature type="transmembrane region" description="Helical" evidence="6">
    <location>
        <begin position="158"/>
        <end position="177"/>
    </location>
</feature>
<dbReference type="GO" id="GO:0005886">
    <property type="term" value="C:plasma membrane"/>
    <property type="evidence" value="ECO:0007669"/>
    <property type="project" value="UniProtKB-SubCell"/>
</dbReference>
<keyword evidence="6" id="KW-0406">Ion transport</keyword>
<gene>
    <name evidence="7" type="ORF">DICVIV_01052</name>
</gene>
<name>A0A0D8Y7A3_DICVI</name>
<keyword evidence="3 6" id="KW-1133">Transmembrane helix</keyword>
<reference evidence="7 8" key="1">
    <citation type="submission" date="2013-11" db="EMBL/GenBank/DDBJ databases">
        <title>Draft genome of the bovine lungworm Dictyocaulus viviparus.</title>
        <authorList>
            <person name="Mitreva M."/>
        </authorList>
    </citation>
    <scope>NUCLEOTIDE SEQUENCE [LARGE SCALE GENOMIC DNA]</scope>
    <source>
        <strain evidence="7 8">HannoverDv2000</strain>
    </source>
</reference>
<evidence type="ECO:0000256" key="6">
    <source>
        <dbReference type="RuleBase" id="RU363126"/>
    </source>
</evidence>
<evidence type="ECO:0000256" key="4">
    <source>
        <dbReference type="ARBA" id="ARBA00023136"/>
    </source>
</evidence>
<evidence type="ECO:0000313" key="7">
    <source>
        <dbReference type="EMBL" id="KJH52708.1"/>
    </source>
</evidence>
<evidence type="ECO:0000256" key="5">
    <source>
        <dbReference type="ARBA" id="ARBA00034769"/>
    </source>
</evidence>
<reference evidence="8" key="2">
    <citation type="journal article" date="2016" name="Sci. Rep.">
        <title>Dictyocaulus viviparus genome, variome and transcriptome elucidate lungworm biology and support future intervention.</title>
        <authorList>
            <person name="McNulty S.N."/>
            <person name="Strube C."/>
            <person name="Rosa B.A."/>
            <person name="Martin J.C."/>
            <person name="Tyagi R."/>
            <person name="Choi Y.J."/>
            <person name="Wang Q."/>
            <person name="Hallsworth Pepin K."/>
            <person name="Zhang X."/>
            <person name="Ozersky P."/>
            <person name="Wilson R.K."/>
            <person name="Sternberg P.W."/>
            <person name="Gasser R.B."/>
            <person name="Mitreva M."/>
        </authorList>
    </citation>
    <scope>NUCLEOTIDE SEQUENCE [LARGE SCALE GENOMIC DNA]</scope>
    <source>
        <strain evidence="8">HannoverDv2000</strain>
    </source>
</reference>
<proteinExistence type="inferred from homology"/>
<comment type="subcellular location">
    <subcellularLocation>
        <location evidence="6">Cell membrane</location>
        <topology evidence="6">Multi-pass membrane protein</topology>
    </subcellularLocation>
    <subcellularLocation>
        <location evidence="1">Membrane</location>
    </subcellularLocation>
</comment>
<evidence type="ECO:0000256" key="2">
    <source>
        <dbReference type="ARBA" id="ARBA00022692"/>
    </source>
</evidence>
<comment type="similarity">
    <text evidence="5 6">Belongs to the anion channel-forming bestrophin (TC 1.A.46) family. Calcium-sensitive chloride channel subfamily.</text>
</comment>
<dbReference type="PANTHER" id="PTHR10736:SF20">
    <property type="entry name" value="BESTROPHIN HOMOLOG 22"/>
    <property type="match status" value="1"/>
</dbReference>
<dbReference type="Proteomes" id="UP000053766">
    <property type="component" value="Unassembled WGS sequence"/>
</dbReference>
<dbReference type="InterPro" id="IPR021134">
    <property type="entry name" value="Bestrophin-like"/>
</dbReference>
<feature type="transmembrane region" description="Helical" evidence="6">
    <location>
        <begin position="20"/>
        <end position="36"/>
    </location>
</feature>
<evidence type="ECO:0000313" key="8">
    <source>
        <dbReference type="Proteomes" id="UP000053766"/>
    </source>
</evidence>
<dbReference type="EMBL" id="KN716160">
    <property type="protein sequence ID" value="KJH52708.1"/>
    <property type="molecule type" value="Genomic_DNA"/>
</dbReference>
<protein>
    <recommendedName>
        <fullName evidence="6">Bestrophin homolog</fullName>
    </recommendedName>
</protein>
<organism evidence="7 8">
    <name type="scientific">Dictyocaulus viviparus</name>
    <name type="common">Bovine lungworm</name>
    <dbReference type="NCBI Taxonomy" id="29172"/>
    <lineage>
        <taxon>Eukaryota</taxon>
        <taxon>Metazoa</taxon>
        <taxon>Ecdysozoa</taxon>
        <taxon>Nematoda</taxon>
        <taxon>Chromadorea</taxon>
        <taxon>Rhabditida</taxon>
        <taxon>Rhabditina</taxon>
        <taxon>Rhabditomorpha</taxon>
        <taxon>Strongyloidea</taxon>
        <taxon>Metastrongylidae</taxon>
        <taxon>Dictyocaulus</taxon>
    </lineage>
</organism>
<keyword evidence="2 6" id="KW-0812">Transmembrane</keyword>
<accession>A0A0D8Y7A3</accession>
<keyword evidence="8" id="KW-1185">Reference proteome</keyword>
<keyword evidence="6" id="KW-0868">Chloride</keyword>
<feature type="transmembrane region" description="Helical" evidence="6">
    <location>
        <begin position="215"/>
        <end position="233"/>
    </location>
</feature>
<comment type="function">
    <text evidence="6">Forms chloride channels.</text>
</comment>
<dbReference type="PANTHER" id="PTHR10736">
    <property type="entry name" value="BESTROPHIN"/>
    <property type="match status" value="1"/>
</dbReference>
<dbReference type="STRING" id="29172.A0A0D8Y7A3"/>
<dbReference type="InterPro" id="IPR000615">
    <property type="entry name" value="Bestrophin"/>
</dbReference>
<sequence length="239" mass="27821">MVRASGELFGLKVGFEYSTYIYAGFFCVVCCWTMEFDSERHRASILFASYIRGSNESTKILRRNLVRYLVLCQALVLRDISMQVRKRFPTMDTLAASVLLSIFKEISKFRHGLAALLKYDWVPVPLVYPQVIFLAVRFYFIICLFGRQFIVTGNNPSGIDLWLPITTMIQFIVYMGWMKVAEALLNPLGEDDDDLECNYIIDKNLMARLRFEAMVYSRLLIEPIYVTVFHMSFNKEKML</sequence>
<keyword evidence="4 6" id="KW-0472">Membrane</keyword>
<evidence type="ECO:0000256" key="3">
    <source>
        <dbReference type="ARBA" id="ARBA00022989"/>
    </source>
</evidence>
<dbReference type="AlphaFoldDB" id="A0A0D8Y7A3"/>